<dbReference type="KEGG" id="ccro:CMC5_060790"/>
<protein>
    <submittedName>
        <fullName evidence="1">Uncharacterized protein</fullName>
    </submittedName>
</protein>
<dbReference type="EMBL" id="CP012159">
    <property type="protein sequence ID" value="AKT41858.1"/>
    <property type="molecule type" value="Genomic_DNA"/>
</dbReference>
<proteinExistence type="predicted"/>
<accession>A0A0K1EMJ6</accession>
<reference evidence="1 2" key="1">
    <citation type="submission" date="2015-07" db="EMBL/GenBank/DDBJ databases">
        <title>Genome analysis of myxobacterium Chondromyces crocatus Cm c5 reveals a high potential for natural compound synthesis and the genetic basis for the loss of fruiting body formation.</title>
        <authorList>
            <person name="Zaburannyi N."/>
            <person name="Bunk B."/>
            <person name="Maier J."/>
            <person name="Overmann J."/>
            <person name="Mueller R."/>
        </authorList>
    </citation>
    <scope>NUCLEOTIDE SEQUENCE [LARGE SCALE GENOMIC DNA]</scope>
    <source>
        <strain evidence="1 2">Cm c5</strain>
    </source>
</reference>
<dbReference type="RefSeq" id="WP_156338951.1">
    <property type="nucleotide sequence ID" value="NZ_CP012159.1"/>
</dbReference>
<gene>
    <name evidence="1" type="ORF">CMC5_060790</name>
</gene>
<dbReference type="OrthoDB" id="5525527at2"/>
<dbReference type="STRING" id="52.CMC5_060790"/>
<organism evidence="1 2">
    <name type="scientific">Chondromyces crocatus</name>
    <dbReference type="NCBI Taxonomy" id="52"/>
    <lineage>
        <taxon>Bacteria</taxon>
        <taxon>Pseudomonadati</taxon>
        <taxon>Myxococcota</taxon>
        <taxon>Polyangia</taxon>
        <taxon>Polyangiales</taxon>
        <taxon>Polyangiaceae</taxon>
        <taxon>Chondromyces</taxon>
    </lineage>
</organism>
<sequence>MSRVIDVFASFLLVAAAASFAFGVYALGSRQDFKALYLLIVGALALRASTDMLRPRGGGQ</sequence>
<evidence type="ECO:0000313" key="1">
    <source>
        <dbReference type="EMBL" id="AKT41858.1"/>
    </source>
</evidence>
<keyword evidence="2" id="KW-1185">Reference proteome</keyword>
<name>A0A0K1EMJ6_CHOCO</name>
<dbReference type="Proteomes" id="UP000067626">
    <property type="component" value="Chromosome"/>
</dbReference>
<evidence type="ECO:0000313" key="2">
    <source>
        <dbReference type="Proteomes" id="UP000067626"/>
    </source>
</evidence>
<dbReference type="AlphaFoldDB" id="A0A0K1EMJ6"/>